<accession>A0ABN3ZN22</accession>
<gene>
    <name evidence="1" type="ordered locus">F7308_1660</name>
</gene>
<sequence>MFAKYLPKQITIAKNIAIGATRLTFPGIVNITNFIIESIPRPCE</sequence>
<proteinExistence type="predicted"/>
<evidence type="ECO:0000313" key="2">
    <source>
        <dbReference type="Proteomes" id="UP000000490"/>
    </source>
</evidence>
<name>A0ABN3ZN22_FRAST</name>
<organism evidence="1 2">
    <name type="scientific">Francisella salina</name>
    <dbReference type="NCBI Taxonomy" id="573569"/>
    <lineage>
        <taxon>Bacteria</taxon>
        <taxon>Pseudomonadati</taxon>
        <taxon>Pseudomonadota</taxon>
        <taxon>Gammaproteobacteria</taxon>
        <taxon>Thiotrichales</taxon>
        <taxon>Francisellaceae</taxon>
        <taxon>Francisella</taxon>
    </lineage>
</organism>
<reference evidence="1" key="1">
    <citation type="submission" date="2011-05" db="EMBL/GenBank/DDBJ databases">
        <authorList>
            <person name="Kuske C.R."/>
            <person name="Challacombe J.F."/>
            <person name="Siddaramappa S."/>
            <person name="Petersen J.M."/>
            <person name="Bruce D.C."/>
        </authorList>
    </citation>
    <scope>NUCLEOTIDE SEQUENCE</scope>
    <source>
        <strain evidence="1">TX077308</strain>
    </source>
</reference>
<dbReference type="Proteomes" id="UP000000490">
    <property type="component" value="Chromosome"/>
</dbReference>
<protein>
    <submittedName>
        <fullName evidence="1">Uncharacterized protein</fullName>
    </submittedName>
</protein>
<keyword evidence="2" id="KW-1185">Reference proteome</keyword>
<evidence type="ECO:0000313" key="1">
    <source>
        <dbReference type="EMBL" id="AEI36584.1"/>
    </source>
</evidence>
<dbReference type="EMBL" id="CP002872">
    <property type="protein sequence ID" value="AEI36584.1"/>
    <property type="molecule type" value="Genomic_DNA"/>
</dbReference>